<feature type="chain" id="PRO_5045359228" evidence="1">
    <location>
        <begin position="28"/>
        <end position="286"/>
    </location>
</feature>
<organism evidence="2 3">
    <name type="scientific">Rehmannia glutinosa</name>
    <name type="common">Chinese foxglove</name>
    <dbReference type="NCBI Taxonomy" id="99300"/>
    <lineage>
        <taxon>Eukaryota</taxon>
        <taxon>Viridiplantae</taxon>
        <taxon>Streptophyta</taxon>
        <taxon>Embryophyta</taxon>
        <taxon>Tracheophyta</taxon>
        <taxon>Spermatophyta</taxon>
        <taxon>Magnoliopsida</taxon>
        <taxon>eudicotyledons</taxon>
        <taxon>Gunneridae</taxon>
        <taxon>Pentapetalae</taxon>
        <taxon>asterids</taxon>
        <taxon>lamiids</taxon>
        <taxon>Lamiales</taxon>
        <taxon>Orobanchaceae</taxon>
        <taxon>Rehmannieae</taxon>
        <taxon>Rehmannia</taxon>
    </lineage>
</organism>
<evidence type="ECO:0000256" key="1">
    <source>
        <dbReference type="SAM" id="SignalP"/>
    </source>
</evidence>
<comment type="caution">
    <text evidence="2">The sequence shown here is derived from an EMBL/GenBank/DDBJ whole genome shotgun (WGS) entry which is preliminary data.</text>
</comment>
<feature type="signal peptide" evidence="1">
    <location>
        <begin position="1"/>
        <end position="27"/>
    </location>
</feature>
<evidence type="ECO:0000313" key="3">
    <source>
        <dbReference type="Proteomes" id="UP001318860"/>
    </source>
</evidence>
<keyword evidence="3" id="KW-1185">Reference proteome</keyword>
<sequence length="286" mass="31109">MKIDSISLRPQFLLLVLIVTILHRVSSDSVSALCELSFEDKNKVYYYSLASPVRNFPHGVLSEDGLALSALRFDDIQPRSSSMCRLTAGPSRCGMGCSALVSNQIEGYPICTTLGQPSGSLIDVRDKKSPHTGIIVKMTNIGPKHNCSLSVSVICNSNGVQGPQTLETVGFCDYNTELKHPLGCAKIISSKGNGFGFESYASLEVTYWLVQFTGISSCIFVCNFMYQQRPPSGEVICFHSIVLLSKRHLSYGPASILLILSARVMINRGNAVVMMVDGGRCVVKIL</sequence>
<accession>A0ABR0VN33</accession>
<dbReference type="PANTHER" id="PTHR15071">
    <property type="entry name" value="MANNOSE-6-PHOSPHATE RECEPTOR FAMILY MEMBER"/>
    <property type="match status" value="1"/>
</dbReference>
<evidence type="ECO:0000313" key="2">
    <source>
        <dbReference type="EMBL" id="KAK6135750.1"/>
    </source>
</evidence>
<proteinExistence type="predicted"/>
<keyword evidence="1" id="KW-0732">Signal</keyword>
<protein>
    <submittedName>
        <fullName evidence="2">Uncharacterized protein</fullName>
    </submittedName>
</protein>
<dbReference type="EMBL" id="JABTTQ020001068">
    <property type="protein sequence ID" value="KAK6135750.1"/>
    <property type="molecule type" value="Genomic_DNA"/>
</dbReference>
<gene>
    <name evidence="2" type="ORF">DH2020_030530</name>
</gene>
<dbReference type="Proteomes" id="UP001318860">
    <property type="component" value="Unassembled WGS sequence"/>
</dbReference>
<dbReference type="PANTHER" id="PTHR15071:SF0">
    <property type="entry name" value="MANNOSE 6-PHOSPHATE RECEPTOR-LIKE PROTEIN 1"/>
    <property type="match status" value="1"/>
</dbReference>
<reference evidence="2 3" key="1">
    <citation type="journal article" date="2021" name="Comput. Struct. Biotechnol. J.">
        <title>De novo genome assembly of the potent medicinal plant Rehmannia glutinosa using nanopore technology.</title>
        <authorList>
            <person name="Ma L."/>
            <person name="Dong C."/>
            <person name="Song C."/>
            <person name="Wang X."/>
            <person name="Zheng X."/>
            <person name="Niu Y."/>
            <person name="Chen S."/>
            <person name="Feng W."/>
        </authorList>
    </citation>
    <scope>NUCLEOTIDE SEQUENCE [LARGE SCALE GENOMIC DNA]</scope>
    <source>
        <strain evidence="2">DH-2019</strain>
    </source>
</reference>
<name>A0ABR0VN33_REHGL</name>